<comment type="caution">
    <text evidence="3">The sequence shown here is derived from an EMBL/GenBank/DDBJ whole genome shotgun (WGS) entry which is preliminary data.</text>
</comment>
<dbReference type="InterPro" id="IPR006734">
    <property type="entry name" value="PLATZ"/>
</dbReference>
<proteinExistence type="predicted"/>
<evidence type="ECO:0000256" key="1">
    <source>
        <dbReference type="PROSITE-ProRule" id="PRU00024"/>
    </source>
</evidence>
<accession>A0A200Q244</accession>
<dbReference type="GO" id="GO:0008270">
    <property type="term" value="F:zinc ion binding"/>
    <property type="evidence" value="ECO:0007669"/>
    <property type="project" value="UniProtKB-KW"/>
</dbReference>
<protein>
    <submittedName>
        <fullName evidence="3">Zinc finger protein</fullName>
    </submittedName>
</protein>
<evidence type="ECO:0000313" key="4">
    <source>
        <dbReference type="Proteomes" id="UP000195402"/>
    </source>
</evidence>
<keyword evidence="1" id="KW-0863">Zinc-finger</keyword>
<feature type="domain" description="B box-type" evidence="2">
    <location>
        <begin position="20"/>
        <end position="63"/>
    </location>
</feature>
<dbReference type="Pfam" id="PF04640">
    <property type="entry name" value="PLATZ"/>
    <property type="match status" value="1"/>
</dbReference>
<dbReference type="OMA" id="SRYLYDC"/>
<dbReference type="InterPro" id="IPR000315">
    <property type="entry name" value="Znf_B-box"/>
</dbReference>
<keyword evidence="4" id="KW-1185">Reference proteome</keyword>
<evidence type="ECO:0000259" key="2">
    <source>
        <dbReference type="PROSITE" id="PS50119"/>
    </source>
</evidence>
<dbReference type="SUPFAM" id="SSF57845">
    <property type="entry name" value="B-box zinc-binding domain"/>
    <property type="match status" value="1"/>
</dbReference>
<gene>
    <name evidence="3" type="ORF">BVC80_1715g52</name>
</gene>
<dbReference type="PANTHER" id="PTHR31065">
    <property type="entry name" value="PLATZ TRANSCRIPTION FACTOR FAMILY PROTEIN"/>
    <property type="match status" value="1"/>
</dbReference>
<dbReference type="InParanoid" id="A0A200Q244"/>
<dbReference type="PANTHER" id="PTHR31065:SF78">
    <property type="entry name" value="B BOX-TYPE DOMAIN-CONTAINING PROTEIN"/>
    <property type="match status" value="1"/>
</dbReference>
<dbReference type="AlphaFoldDB" id="A0A200Q244"/>
<keyword evidence="1" id="KW-0862">Zinc</keyword>
<dbReference type="EMBL" id="MVGT01003299">
    <property type="protein sequence ID" value="OVA04534.1"/>
    <property type="molecule type" value="Genomic_DNA"/>
</dbReference>
<organism evidence="3 4">
    <name type="scientific">Macleaya cordata</name>
    <name type="common">Five-seeded plume-poppy</name>
    <name type="synonym">Bocconia cordata</name>
    <dbReference type="NCBI Taxonomy" id="56857"/>
    <lineage>
        <taxon>Eukaryota</taxon>
        <taxon>Viridiplantae</taxon>
        <taxon>Streptophyta</taxon>
        <taxon>Embryophyta</taxon>
        <taxon>Tracheophyta</taxon>
        <taxon>Spermatophyta</taxon>
        <taxon>Magnoliopsida</taxon>
        <taxon>Ranunculales</taxon>
        <taxon>Papaveraceae</taxon>
        <taxon>Papaveroideae</taxon>
        <taxon>Macleaya</taxon>
    </lineage>
</organism>
<reference evidence="3 4" key="1">
    <citation type="journal article" date="2017" name="Mol. Plant">
        <title>The Genome of Medicinal Plant Macleaya cordata Provides New Insights into Benzylisoquinoline Alkaloids Metabolism.</title>
        <authorList>
            <person name="Liu X."/>
            <person name="Liu Y."/>
            <person name="Huang P."/>
            <person name="Ma Y."/>
            <person name="Qing Z."/>
            <person name="Tang Q."/>
            <person name="Cao H."/>
            <person name="Cheng P."/>
            <person name="Zheng Y."/>
            <person name="Yuan Z."/>
            <person name="Zhou Y."/>
            <person name="Liu J."/>
            <person name="Tang Z."/>
            <person name="Zhuo Y."/>
            <person name="Zhang Y."/>
            <person name="Yu L."/>
            <person name="Huang J."/>
            <person name="Yang P."/>
            <person name="Peng Q."/>
            <person name="Zhang J."/>
            <person name="Jiang W."/>
            <person name="Zhang Z."/>
            <person name="Lin K."/>
            <person name="Ro D.K."/>
            <person name="Chen X."/>
            <person name="Xiong X."/>
            <person name="Shang Y."/>
            <person name="Huang S."/>
            <person name="Zeng J."/>
        </authorList>
    </citation>
    <scope>NUCLEOTIDE SEQUENCE [LARGE SCALE GENOMIC DNA]</scope>
    <source>
        <strain evidence="4">cv. BLH2017</strain>
        <tissue evidence="3">Root</tissue>
    </source>
</reference>
<keyword evidence="1" id="KW-0479">Metal-binding</keyword>
<sequence>MKQQQEQDPSSWIFSLLSEKFFIPCLLHEYSKKNEKNIFCLDCSITICAHCLKFHRSHRLLQVRRYVYHDVIRLDDMEKLFDCSFVQSYSTNNAKVIFLNQRPQSRPFKSSGTVCNTCDRSLQDSYHFCSLACKVQYLVSYEGCISRYLYDCDYLSLSDCVYDTQIEGVKEMDDDDDEGQMTPVSVLDGGMMMSWSYRTSTSGSGSGSGSSSTNNNGEFGCLTVGCTATTENVTRKKRSAKFVAGNVYYRNTPRPVCKRKGIPVRSPLF</sequence>
<name>A0A200Q244_MACCD</name>
<dbReference type="PROSITE" id="PS50119">
    <property type="entry name" value="ZF_BBOX"/>
    <property type="match status" value="1"/>
</dbReference>
<dbReference type="Proteomes" id="UP000195402">
    <property type="component" value="Unassembled WGS sequence"/>
</dbReference>
<dbReference type="OrthoDB" id="1908108at2759"/>
<evidence type="ECO:0000313" key="3">
    <source>
        <dbReference type="EMBL" id="OVA04534.1"/>
    </source>
</evidence>